<dbReference type="RefSeq" id="WP_088417222.1">
    <property type="nucleotide sequence ID" value="NZ_NJBA01000003.1"/>
</dbReference>
<dbReference type="PIRSF" id="PIRSF021700">
    <property type="entry name" value="3_dmu_93_MTrfase"/>
    <property type="match status" value="1"/>
</dbReference>
<reference evidence="2 3" key="1">
    <citation type="submission" date="2017-06" db="EMBL/GenBank/DDBJ databases">
        <title>Draft genome of Pseudomonas nitroreducens DF05.</title>
        <authorList>
            <person name="Iyer R."/>
        </authorList>
    </citation>
    <scope>NUCLEOTIDE SEQUENCE [LARGE SCALE GENOMIC DNA]</scope>
    <source>
        <strain evidence="2 3">DF05</strain>
    </source>
</reference>
<dbReference type="EMBL" id="NJBA01000003">
    <property type="protein sequence ID" value="OWP51032.1"/>
    <property type="molecule type" value="Genomic_DNA"/>
</dbReference>
<dbReference type="AlphaFoldDB" id="A0A246F9N2"/>
<protein>
    <recommendedName>
        <fullName evidence="1">PhnB-like domain-containing protein</fullName>
    </recommendedName>
</protein>
<dbReference type="STRING" id="46680.GCA_000807755_00403"/>
<dbReference type="Pfam" id="PF06983">
    <property type="entry name" value="3-dmu-9_3-mt"/>
    <property type="match status" value="1"/>
</dbReference>
<gene>
    <name evidence="2" type="ORF">CEG18_09170</name>
</gene>
<comment type="caution">
    <text evidence="2">The sequence shown here is derived from an EMBL/GenBank/DDBJ whole genome shotgun (WGS) entry which is preliminary data.</text>
</comment>
<dbReference type="InterPro" id="IPR028973">
    <property type="entry name" value="PhnB-like"/>
</dbReference>
<dbReference type="Proteomes" id="UP000198145">
    <property type="component" value="Unassembled WGS sequence"/>
</dbReference>
<dbReference type="PANTHER" id="PTHR33990:SF2">
    <property type="entry name" value="PHNB-LIKE DOMAIN-CONTAINING PROTEIN"/>
    <property type="match status" value="1"/>
</dbReference>
<dbReference type="eggNOG" id="COG3865">
    <property type="taxonomic scope" value="Bacteria"/>
</dbReference>
<dbReference type="PANTHER" id="PTHR33990">
    <property type="entry name" value="PROTEIN YJDN-RELATED"/>
    <property type="match status" value="1"/>
</dbReference>
<dbReference type="InterPro" id="IPR009725">
    <property type="entry name" value="3_dmu_93_MTrfase"/>
</dbReference>
<evidence type="ECO:0000313" key="2">
    <source>
        <dbReference type="EMBL" id="OWP51032.1"/>
    </source>
</evidence>
<feature type="domain" description="PhnB-like" evidence="1">
    <location>
        <begin position="6"/>
        <end position="125"/>
    </location>
</feature>
<dbReference type="SUPFAM" id="SSF54593">
    <property type="entry name" value="Glyoxalase/Bleomycin resistance protein/Dihydroxybiphenyl dioxygenase"/>
    <property type="match status" value="1"/>
</dbReference>
<dbReference type="InterPro" id="IPR029068">
    <property type="entry name" value="Glyas_Bleomycin-R_OHBP_Dase"/>
</dbReference>
<dbReference type="Gene3D" id="3.10.180.10">
    <property type="entry name" value="2,3-Dihydroxybiphenyl 1,2-Dioxygenase, domain 1"/>
    <property type="match status" value="1"/>
</dbReference>
<proteinExistence type="predicted"/>
<organism evidence="2 3">
    <name type="scientific">Pseudomonas nitroreducens</name>
    <dbReference type="NCBI Taxonomy" id="46680"/>
    <lineage>
        <taxon>Bacteria</taxon>
        <taxon>Pseudomonadati</taxon>
        <taxon>Pseudomonadota</taxon>
        <taxon>Gammaproteobacteria</taxon>
        <taxon>Pseudomonadales</taxon>
        <taxon>Pseudomonadaceae</taxon>
        <taxon>Pseudomonas</taxon>
    </lineage>
</organism>
<name>A0A246F9N2_PSENT</name>
<dbReference type="CDD" id="cd06588">
    <property type="entry name" value="PhnB_like"/>
    <property type="match status" value="1"/>
</dbReference>
<accession>A0A246F9N2</accession>
<evidence type="ECO:0000259" key="1">
    <source>
        <dbReference type="Pfam" id="PF06983"/>
    </source>
</evidence>
<evidence type="ECO:0000313" key="3">
    <source>
        <dbReference type="Proteomes" id="UP000198145"/>
    </source>
</evidence>
<sequence length="166" mass="18257">MSSLQRVTPCLWFDGKAEEAAEFYTGIFPNSRIVQTAYYPEAEKDRHGGVPGSVLTVEFELDGQTFIALNGGPAFNFTEALSLQVMCDSQKEIDHFWDKLGAGGPVEAQICGWLKDRYGVSWQICPRHVGDMVADPDKAKASRTLQAVMGMKKLDMAAIERAHAGN</sequence>